<comment type="subcellular location">
    <subcellularLocation>
        <location evidence="1">Cell envelope</location>
    </subcellularLocation>
</comment>
<dbReference type="NCBIfam" id="TIGR00787">
    <property type="entry name" value="dctP"/>
    <property type="match status" value="1"/>
</dbReference>
<proteinExistence type="inferred from homology"/>
<sequence length="330" mass="36148">MKSFKKYLTAAAVAAAMFTSTGAFADDTITLRLGFVDPASSSYAMGGQKFADECARLTDGKVQVKVLAGGTLGGEREMYEGAQMGTMDMVTVVNTVLSQFIPEMVLLDQPFLFDTVEQAHAAADGKLGQLVAEKAAAQGIHIIGWLESGFRDTFSKDPIKSVDDFKGVKIRTMENKMQIAAFNAVGAIATPMPATEQYTALQQGTIDACENAVGNMLINRYYEVIKNVTNTKHQFTYILVGVSDRAWKKIPDELKPKVEEAMKIAVEWQRKNLQEINDNATAELKKLGVQFYDIDREAMKAKVLPEVEKLRANVPQEWVDAVAEAVASAK</sequence>
<evidence type="ECO:0000256" key="1">
    <source>
        <dbReference type="ARBA" id="ARBA00004196"/>
    </source>
</evidence>
<evidence type="ECO:0000256" key="4">
    <source>
        <dbReference type="ARBA" id="ARBA00022729"/>
    </source>
</evidence>
<gene>
    <name evidence="6" type="ORF">HMPREF9444_01939</name>
</gene>
<evidence type="ECO:0000313" key="7">
    <source>
        <dbReference type="Proteomes" id="UP000018458"/>
    </source>
</evidence>
<evidence type="ECO:0000256" key="5">
    <source>
        <dbReference type="SAM" id="SignalP"/>
    </source>
</evidence>
<keyword evidence="4 5" id="KW-0732">Signal</keyword>
<dbReference type="EMBL" id="AEVO01000134">
    <property type="protein sequence ID" value="EFY06316.1"/>
    <property type="molecule type" value="Genomic_DNA"/>
</dbReference>
<dbReference type="STRING" id="762983.HMPREF9444_01939"/>
<name>E8LMF1_SUCHY</name>
<feature type="signal peptide" evidence="5">
    <location>
        <begin position="1"/>
        <end position="25"/>
    </location>
</feature>
<protein>
    <submittedName>
        <fullName evidence="6">TRAP transporter solute receptor, DctP family</fullName>
    </submittedName>
</protein>
<dbReference type="CDD" id="cd13603">
    <property type="entry name" value="PBP2_TRAP_Siap_TeaA_like"/>
    <property type="match status" value="1"/>
</dbReference>
<evidence type="ECO:0000256" key="2">
    <source>
        <dbReference type="ARBA" id="ARBA00009023"/>
    </source>
</evidence>
<dbReference type="OrthoDB" id="9771186at2"/>
<dbReference type="NCBIfam" id="NF037995">
    <property type="entry name" value="TRAP_S1"/>
    <property type="match status" value="1"/>
</dbReference>
<keyword evidence="6" id="KW-0675">Receptor</keyword>
<evidence type="ECO:0000313" key="6">
    <source>
        <dbReference type="EMBL" id="EFY06316.1"/>
    </source>
</evidence>
<dbReference type="InterPro" id="IPR018389">
    <property type="entry name" value="DctP_fam"/>
</dbReference>
<accession>E8LMF1</accession>
<dbReference type="PANTHER" id="PTHR33376">
    <property type="match status" value="1"/>
</dbReference>
<comment type="caution">
    <text evidence="6">The sequence shown here is derived from an EMBL/GenBank/DDBJ whole genome shotgun (WGS) entry which is preliminary data.</text>
</comment>
<dbReference type="SUPFAM" id="SSF53850">
    <property type="entry name" value="Periplasmic binding protein-like II"/>
    <property type="match status" value="1"/>
</dbReference>
<organism evidence="6 7">
    <name type="scientific">Succinatimonas hippei (strain DSM 22608 / JCM 16073 / KCTC 15190 / YIT 12066)</name>
    <dbReference type="NCBI Taxonomy" id="762983"/>
    <lineage>
        <taxon>Bacteria</taxon>
        <taxon>Pseudomonadati</taxon>
        <taxon>Pseudomonadota</taxon>
        <taxon>Gammaproteobacteria</taxon>
        <taxon>Aeromonadales</taxon>
        <taxon>Succinivibrionaceae</taxon>
        <taxon>Succinatimonas</taxon>
    </lineage>
</organism>
<keyword evidence="3" id="KW-0813">Transport</keyword>
<dbReference type="GO" id="GO:0030288">
    <property type="term" value="C:outer membrane-bounded periplasmic space"/>
    <property type="evidence" value="ECO:0007669"/>
    <property type="project" value="InterPro"/>
</dbReference>
<dbReference type="Pfam" id="PF03480">
    <property type="entry name" value="DctP"/>
    <property type="match status" value="1"/>
</dbReference>
<evidence type="ECO:0000256" key="3">
    <source>
        <dbReference type="ARBA" id="ARBA00022448"/>
    </source>
</evidence>
<dbReference type="RefSeq" id="WP_009144089.1">
    <property type="nucleotide sequence ID" value="NZ_GL831060.1"/>
</dbReference>
<dbReference type="AlphaFoldDB" id="E8LMF1"/>
<dbReference type="Gene3D" id="3.40.190.170">
    <property type="entry name" value="Bacterial extracellular solute-binding protein, family 7"/>
    <property type="match status" value="1"/>
</dbReference>
<comment type="similarity">
    <text evidence="2">Belongs to the bacterial solute-binding protein 7 family.</text>
</comment>
<reference evidence="6 7" key="1">
    <citation type="submission" date="2011-01" db="EMBL/GenBank/DDBJ databases">
        <authorList>
            <person name="Weinstock G."/>
            <person name="Sodergren E."/>
            <person name="Clifton S."/>
            <person name="Fulton L."/>
            <person name="Fulton B."/>
            <person name="Courtney L."/>
            <person name="Fronick C."/>
            <person name="Harrison M."/>
            <person name="Strong C."/>
            <person name="Farmer C."/>
            <person name="Delahaunty K."/>
            <person name="Markovic C."/>
            <person name="Hall O."/>
            <person name="Minx P."/>
            <person name="Tomlinson C."/>
            <person name="Mitreva M."/>
            <person name="Hou S."/>
            <person name="Chen J."/>
            <person name="Wollam A."/>
            <person name="Pepin K.H."/>
            <person name="Johnson M."/>
            <person name="Bhonagiri V."/>
            <person name="Zhang X."/>
            <person name="Suruliraj S."/>
            <person name="Warren W."/>
            <person name="Chinwalla A."/>
            <person name="Mardis E.R."/>
            <person name="Wilson R.K."/>
        </authorList>
    </citation>
    <scope>NUCLEOTIDE SEQUENCE [LARGE SCALE GENOMIC DNA]</scope>
    <source>
        <strain evidence="7">DSM 22608 / JCM 16073 / KCTC 15190 / YIT 12066</strain>
    </source>
</reference>
<dbReference type="PANTHER" id="PTHR33376:SF4">
    <property type="entry name" value="SIALIC ACID-BINDING PERIPLASMIC PROTEIN SIAP"/>
    <property type="match status" value="1"/>
</dbReference>
<dbReference type="eggNOG" id="COG1638">
    <property type="taxonomic scope" value="Bacteria"/>
</dbReference>
<keyword evidence="7" id="KW-1185">Reference proteome</keyword>
<dbReference type="InterPro" id="IPR004682">
    <property type="entry name" value="TRAP_DctP"/>
</dbReference>
<dbReference type="PIRSF" id="PIRSF006470">
    <property type="entry name" value="DctB"/>
    <property type="match status" value="1"/>
</dbReference>
<dbReference type="Proteomes" id="UP000018458">
    <property type="component" value="Unassembled WGS sequence"/>
</dbReference>
<dbReference type="HOGENOM" id="CLU_036176_4_0_6"/>
<dbReference type="GO" id="GO:0055085">
    <property type="term" value="P:transmembrane transport"/>
    <property type="evidence" value="ECO:0007669"/>
    <property type="project" value="InterPro"/>
</dbReference>
<feature type="chain" id="PRO_5003227179" evidence="5">
    <location>
        <begin position="26"/>
        <end position="330"/>
    </location>
</feature>
<dbReference type="InterPro" id="IPR038404">
    <property type="entry name" value="TRAP_DctP_sf"/>
</dbReference>